<evidence type="ECO:0000256" key="4">
    <source>
        <dbReference type="ARBA" id="ARBA00022777"/>
    </source>
</evidence>
<reference evidence="9 10" key="1">
    <citation type="submission" date="2019-03" db="EMBL/GenBank/DDBJ databases">
        <title>Single cell metagenomics reveals metabolic interactions within the superorganism composed of flagellate Streblomastix strix and complex community of Bacteroidetes bacteria on its surface.</title>
        <authorList>
            <person name="Treitli S.C."/>
            <person name="Kolisko M."/>
            <person name="Husnik F."/>
            <person name="Keeling P."/>
            <person name="Hampl V."/>
        </authorList>
    </citation>
    <scope>NUCLEOTIDE SEQUENCE [LARGE SCALE GENOMIC DNA]</scope>
    <source>
        <strain evidence="9">ST1C</strain>
    </source>
</reference>
<dbReference type="Proteomes" id="UP000324800">
    <property type="component" value="Unassembled WGS sequence"/>
</dbReference>
<evidence type="ECO:0000256" key="2">
    <source>
        <dbReference type="ARBA" id="ARBA00022679"/>
    </source>
</evidence>
<keyword evidence="6" id="KW-0175">Coiled coil</keyword>
<dbReference type="PROSITE" id="PS00108">
    <property type="entry name" value="PROTEIN_KINASE_ST"/>
    <property type="match status" value="1"/>
</dbReference>
<dbReference type="PROSITE" id="PS50011">
    <property type="entry name" value="PROTEIN_KINASE_DOM"/>
    <property type="match status" value="1"/>
</dbReference>
<dbReference type="Gene3D" id="1.10.510.10">
    <property type="entry name" value="Transferase(Phosphotransferase) domain 1"/>
    <property type="match status" value="1"/>
</dbReference>
<keyword evidence="4 9" id="KW-0418">Kinase</keyword>
<gene>
    <name evidence="9" type="ORF">EZS28_024508</name>
</gene>
<dbReference type="SUPFAM" id="SSF56112">
    <property type="entry name" value="Protein kinase-like (PK-like)"/>
    <property type="match status" value="1"/>
</dbReference>
<evidence type="ECO:0000256" key="7">
    <source>
        <dbReference type="SAM" id="MobiDB-lite"/>
    </source>
</evidence>
<dbReference type="InterPro" id="IPR008271">
    <property type="entry name" value="Ser/Thr_kinase_AS"/>
</dbReference>
<proteinExistence type="predicted"/>
<dbReference type="OrthoDB" id="248923at2759"/>
<evidence type="ECO:0000256" key="6">
    <source>
        <dbReference type="SAM" id="Coils"/>
    </source>
</evidence>
<dbReference type="AlphaFoldDB" id="A0A5J4VBW8"/>
<evidence type="ECO:0000259" key="8">
    <source>
        <dbReference type="PROSITE" id="PS50011"/>
    </source>
</evidence>
<organism evidence="9 10">
    <name type="scientific">Streblomastix strix</name>
    <dbReference type="NCBI Taxonomy" id="222440"/>
    <lineage>
        <taxon>Eukaryota</taxon>
        <taxon>Metamonada</taxon>
        <taxon>Preaxostyla</taxon>
        <taxon>Oxymonadida</taxon>
        <taxon>Streblomastigidae</taxon>
        <taxon>Streblomastix</taxon>
    </lineage>
</organism>
<dbReference type="EMBL" id="SNRW01008169">
    <property type="protein sequence ID" value="KAA6379965.1"/>
    <property type="molecule type" value="Genomic_DNA"/>
</dbReference>
<evidence type="ECO:0000313" key="10">
    <source>
        <dbReference type="Proteomes" id="UP000324800"/>
    </source>
</evidence>
<dbReference type="PANTHER" id="PTHR43671">
    <property type="entry name" value="SERINE/THREONINE-PROTEIN KINASE NEK"/>
    <property type="match status" value="1"/>
</dbReference>
<keyword evidence="5" id="KW-0067">ATP-binding</keyword>
<feature type="region of interest" description="Disordered" evidence="7">
    <location>
        <begin position="1"/>
        <end position="25"/>
    </location>
</feature>
<dbReference type="InterPro" id="IPR011989">
    <property type="entry name" value="ARM-like"/>
</dbReference>
<dbReference type="EC" id="2.7.11.1" evidence="1"/>
<protein>
    <recommendedName>
        <fullName evidence="1">non-specific serine/threonine protein kinase</fullName>
        <ecNumber evidence="1">2.7.11.1</ecNumber>
    </recommendedName>
</protein>
<dbReference type="InterPro" id="IPR011009">
    <property type="entry name" value="Kinase-like_dom_sf"/>
</dbReference>
<name>A0A5J4VBW8_9EUKA</name>
<keyword evidence="3" id="KW-0547">Nucleotide-binding</keyword>
<evidence type="ECO:0000256" key="3">
    <source>
        <dbReference type="ARBA" id="ARBA00022741"/>
    </source>
</evidence>
<dbReference type="InterPro" id="IPR050660">
    <property type="entry name" value="NEK_Ser/Thr_kinase"/>
</dbReference>
<evidence type="ECO:0000256" key="5">
    <source>
        <dbReference type="ARBA" id="ARBA00022840"/>
    </source>
</evidence>
<accession>A0A5J4VBW8</accession>
<evidence type="ECO:0000256" key="1">
    <source>
        <dbReference type="ARBA" id="ARBA00012513"/>
    </source>
</evidence>
<feature type="coiled-coil region" evidence="6">
    <location>
        <begin position="404"/>
        <end position="431"/>
    </location>
</feature>
<feature type="compositionally biased region" description="Polar residues" evidence="7">
    <location>
        <begin position="1"/>
        <end position="16"/>
    </location>
</feature>
<evidence type="ECO:0000313" key="9">
    <source>
        <dbReference type="EMBL" id="KAA6379965.1"/>
    </source>
</evidence>
<feature type="non-terminal residue" evidence="9">
    <location>
        <position position="1026"/>
    </location>
</feature>
<dbReference type="InterPro" id="IPR000719">
    <property type="entry name" value="Prot_kinase_dom"/>
</dbReference>
<dbReference type="GO" id="GO:0005524">
    <property type="term" value="F:ATP binding"/>
    <property type="evidence" value="ECO:0007669"/>
    <property type="project" value="UniProtKB-KW"/>
</dbReference>
<dbReference type="SMART" id="SM00220">
    <property type="entry name" value="S_TKc"/>
    <property type="match status" value="1"/>
</dbReference>
<keyword evidence="2" id="KW-0808">Transferase</keyword>
<feature type="domain" description="Protein kinase" evidence="8">
    <location>
        <begin position="89"/>
        <end position="415"/>
    </location>
</feature>
<dbReference type="PANTHER" id="PTHR43671:SF13">
    <property type="entry name" value="SERINE_THREONINE-PROTEIN KINASE NEK2"/>
    <property type="match status" value="1"/>
</dbReference>
<dbReference type="Gene3D" id="1.25.10.10">
    <property type="entry name" value="Leucine-rich Repeat Variant"/>
    <property type="match status" value="1"/>
</dbReference>
<sequence>NIQSPTATLEASNTEKTTLKKKEQNQGIFSSASQVVIEQIEKQNDEQQDTVADENEFFWVTSNYNGQEDDDDFMPVVQGEIVRAVRKGIKWFTVEKDGIQGKVPKINLRACTPVVATVENDNQLQTISPMSVQLVMSTELPFNIDDLNYKSPYEAEQQQQQQLQGNQNIFQLTHSPSILADQSSPHILSTGGEYSPTERLQQIPLDSTPDILDPASEILEIVNSLIDSILPISAQEQEMEQTNTNQDISNEITERVWQLLTHIILALDFMHSHGVVHCDLKPENIFVMSDGSVRLGDFGIAKDLSENEDVTVIGTKLYMAAEVWIAKRMDYRSDIYACGVLVYELLTGMHPFDAATEDELIRKVANDDLADLPEWVPVELNDVVMAMISSDPEKRPTTKDIMELEIIETNINQYFEQQKKYNEEKEKEKQVTVLKATKKIDLDQITSLLQEIKAIEEYMLKDDNKESSLDFINQLTVALFTARSVQTSKYDKDIEEIIMTTNEVLNKVIEILAIVINEDIRDVDIIVDSGLVVEIVDLVVRIINEEQINDLVEIIRIISQKASSLQSHRLFIMGTIQALNTKLENADQKLIGKILNSFIFIIEKGWKQAKPLKPTQFQMQNYMTFQTSLFQNQLQQQLLIPHPYLQTLEQQGIIRNIDEKILLNQETTQLNKKNASRLLDIIYIEGAQLPTDLRLHILSGLATQLKDKKNQKAISQKKLKQINKENSIDERDGIEAGVQQNNNYQQFVTESDSFKIQYALEALTYLMGHRDNHDLIDTDDMIGLLQNFFKKENEGKLDDPIFICQSLRVLQLMFIFRSSEDRQLLQREIPIETINILKKNKDYEKDARALELAFVSPKLLEKLVTVARSIAYKDFEYLNELIKIGLIEDLDLEIDNLFEKEIYNQEVKDEVINLIFEILLSLIRNNTDGIQILVSHTNFIEAQLKLLNSLYQTKNKIKEFLLQPLRSISMVLPIELMNELVMKGVVRQLTYIADQQDEDIKKIIISIIQTIIAAGCKLSKVGHQHI</sequence>
<comment type="caution">
    <text evidence="9">The sequence shown here is derived from an EMBL/GenBank/DDBJ whole genome shotgun (WGS) entry which is preliminary data.</text>
</comment>
<dbReference type="GO" id="GO:0004674">
    <property type="term" value="F:protein serine/threonine kinase activity"/>
    <property type="evidence" value="ECO:0007669"/>
    <property type="project" value="UniProtKB-EC"/>
</dbReference>
<feature type="non-terminal residue" evidence="9">
    <location>
        <position position="1"/>
    </location>
</feature>
<dbReference type="Pfam" id="PF00069">
    <property type="entry name" value="Pkinase"/>
    <property type="match status" value="1"/>
</dbReference>